<dbReference type="Proteomes" id="UP000436047">
    <property type="component" value="Unassembled WGS sequence"/>
</dbReference>
<name>A0A6N7WPA6_9FIRM</name>
<dbReference type="EMBL" id="VUMI01000061">
    <property type="protein sequence ID" value="MSS91278.1"/>
    <property type="molecule type" value="Genomic_DNA"/>
</dbReference>
<keyword evidence="2" id="KW-1185">Reference proteome</keyword>
<reference evidence="1 2" key="1">
    <citation type="submission" date="2019-08" db="EMBL/GenBank/DDBJ databases">
        <title>In-depth cultivation of the pig gut microbiome towards novel bacterial diversity and tailored functional studies.</title>
        <authorList>
            <person name="Wylensek D."/>
            <person name="Hitch T.C.A."/>
            <person name="Clavel T."/>
        </authorList>
    </citation>
    <scope>NUCLEOTIDE SEQUENCE [LARGE SCALE GENOMIC DNA]</scope>
    <source>
        <strain evidence="1 2">WCA-389-WT-23B</strain>
    </source>
</reference>
<dbReference type="AlphaFoldDB" id="A0A6N7WPA6"/>
<protein>
    <submittedName>
        <fullName evidence="1">Uncharacterized protein</fullName>
    </submittedName>
</protein>
<organism evidence="1 2">
    <name type="scientific">Eisenbergiella porci</name>
    <dbReference type="NCBI Taxonomy" id="2652274"/>
    <lineage>
        <taxon>Bacteria</taxon>
        <taxon>Bacillati</taxon>
        <taxon>Bacillota</taxon>
        <taxon>Clostridia</taxon>
        <taxon>Lachnospirales</taxon>
        <taxon>Lachnospiraceae</taxon>
        <taxon>Eisenbergiella</taxon>
    </lineage>
</organism>
<accession>A0A6N7WPA6</accession>
<sequence length="78" mass="9202">MMKKCIVCGKELPQIGSTDKCSDCCRKAVRELFKQYPDVEKAFHESIEEMKKPENRKKMVDDTCRFMTAIQNLQKQRK</sequence>
<dbReference type="GeneID" id="86056165"/>
<gene>
    <name evidence="1" type="ORF">FYJ45_24495</name>
</gene>
<comment type="caution">
    <text evidence="1">The sequence shown here is derived from an EMBL/GenBank/DDBJ whole genome shotgun (WGS) entry which is preliminary data.</text>
</comment>
<dbReference type="RefSeq" id="WP_154467615.1">
    <property type="nucleotide sequence ID" value="NZ_VUMI01000061.1"/>
</dbReference>
<proteinExistence type="predicted"/>
<evidence type="ECO:0000313" key="1">
    <source>
        <dbReference type="EMBL" id="MSS91278.1"/>
    </source>
</evidence>
<evidence type="ECO:0000313" key="2">
    <source>
        <dbReference type="Proteomes" id="UP000436047"/>
    </source>
</evidence>